<dbReference type="Pfam" id="PF04542">
    <property type="entry name" value="Sigma70_r2"/>
    <property type="match status" value="1"/>
</dbReference>
<dbReference type="PANTHER" id="PTHR47756:SF2">
    <property type="entry name" value="BLL6612 PROTEIN"/>
    <property type="match status" value="1"/>
</dbReference>
<dbReference type="EMBL" id="JABDJR010000527">
    <property type="protein sequence ID" value="NNF07704.1"/>
    <property type="molecule type" value="Genomic_DNA"/>
</dbReference>
<dbReference type="SUPFAM" id="SSF88659">
    <property type="entry name" value="Sigma3 and sigma4 domains of RNA polymerase sigma factors"/>
    <property type="match status" value="1"/>
</dbReference>
<dbReference type="Gene3D" id="1.10.1740.10">
    <property type="match status" value="1"/>
</dbReference>
<comment type="caution">
    <text evidence="3">The sequence shown here is derived from an EMBL/GenBank/DDBJ whole genome shotgun (WGS) entry which is preliminary data.</text>
</comment>
<dbReference type="Proteomes" id="UP000547674">
    <property type="component" value="Unassembled WGS sequence"/>
</dbReference>
<dbReference type="InterPro" id="IPR011990">
    <property type="entry name" value="TPR-like_helical_dom_sf"/>
</dbReference>
<accession>A0A7Y2ED87</accession>
<dbReference type="SUPFAM" id="SSF48452">
    <property type="entry name" value="TPR-like"/>
    <property type="match status" value="1"/>
</dbReference>
<dbReference type="SUPFAM" id="SSF88946">
    <property type="entry name" value="Sigma2 domain of RNA polymerase sigma factors"/>
    <property type="match status" value="1"/>
</dbReference>
<sequence length="406" mass="44751">MEVRVAVERAAQDSYGKLLAYLASRSRDVEAVEDALSEAFVAALESWHGSGIPKNPEAWLLTSARNRLTDMGRRGQMKERVHQSLVAAASEVQSMAKRDAEFPDERLKLLFICAHPAIDEAARTPLMLQTVLNVPANKIASAFLVAPATMSQRLVRAKRKIRDAGISFDLPDSGLEERVTNVLDAIYAAYGTGWDHLQGADAHMGGLSAEAIYLGRLVVELLPKVPEAKGLLALMLLCQARREARRDQDGQYVPFSEQDPKLWSTDFMGEAERNLEAAVSMKQPGRYQLEACIQSAHIDRRLTGRENWEDVLALYEGLLYVAPSVGALVNRASALAEVNGASAGLEALEDIEVEFSESYQPYWALRGHLLNQLGRGDEARVAYERAIGMSEDPAVRSFLTEKLNNS</sequence>
<name>A0A7Y2ED87_UNCEI</name>
<dbReference type="Pfam" id="PF20239">
    <property type="entry name" value="DUF6596"/>
    <property type="match status" value="1"/>
</dbReference>
<dbReference type="Gene3D" id="1.25.40.10">
    <property type="entry name" value="Tetratricopeptide repeat domain"/>
    <property type="match status" value="1"/>
</dbReference>
<feature type="domain" description="RNA polymerase sigma-70 region 2" evidence="1">
    <location>
        <begin position="16"/>
        <end position="74"/>
    </location>
</feature>
<protein>
    <submittedName>
        <fullName evidence="3">RNA polymerase subunit sigma-70</fullName>
    </submittedName>
</protein>
<dbReference type="AlphaFoldDB" id="A0A7Y2ED87"/>
<evidence type="ECO:0000313" key="3">
    <source>
        <dbReference type="EMBL" id="NNF07704.1"/>
    </source>
</evidence>
<proteinExistence type="predicted"/>
<dbReference type="InterPro" id="IPR013325">
    <property type="entry name" value="RNA_pol_sigma_r2"/>
</dbReference>
<dbReference type="GO" id="GO:0003700">
    <property type="term" value="F:DNA-binding transcription factor activity"/>
    <property type="evidence" value="ECO:0007669"/>
    <property type="project" value="InterPro"/>
</dbReference>
<evidence type="ECO:0000259" key="1">
    <source>
        <dbReference type="Pfam" id="PF04542"/>
    </source>
</evidence>
<evidence type="ECO:0000259" key="2">
    <source>
        <dbReference type="Pfam" id="PF20239"/>
    </source>
</evidence>
<dbReference type="InterPro" id="IPR013324">
    <property type="entry name" value="RNA_pol_sigma_r3/r4-like"/>
</dbReference>
<dbReference type="InterPro" id="IPR007627">
    <property type="entry name" value="RNA_pol_sigma70_r2"/>
</dbReference>
<dbReference type="GO" id="GO:0006352">
    <property type="term" value="P:DNA-templated transcription initiation"/>
    <property type="evidence" value="ECO:0007669"/>
    <property type="project" value="InterPro"/>
</dbReference>
<feature type="domain" description="DUF6596" evidence="2">
    <location>
        <begin position="178"/>
        <end position="278"/>
    </location>
</feature>
<dbReference type="PANTHER" id="PTHR47756">
    <property type="entry name" value="BLL6612 PROTEIN-RELATED"/>
    <property type="match status" value="1"/>
</dbReference>
<gene>
    <name evidence="3" type="ORF">HKN21_13155</name>
</gene>
<organism evidence="3 4">
    <name type="scientific">Eiseniibacteriota bacterium</name>
    <dbReference type="NCBI Taxonomy" id="2212470"/>
    <lineage>
        <taxon>Bacteria</taxon>
        <taxon>Candidatus Eiseniibacteriota</taxon>
    </lineage>
</organism>
<evidence type="ECO:0000313" key="4">
    <source>
        <dbReference type="Proteomes" id="UP000547674"/>
    </source>
</evidence>
<dbReference type="InterPro" id="IPR046531">
    <property type="entry name" value="DUF6596"/>
</dbReference>
<reference evidence="3 4" key="1">
    <citation type="submission" date="2020-03" db="EMBL/GenBank/DDBJ databases">
        <title>Metabolic flexibility allows generalist bacteria to become dominant in a frequently disturbed ecosystem.</title>
        <authorList>
            <person name="Chen Y.-J."/>
            <person name="Leung P.M."/>
            <person name="Bay S.K."/>
            <person name="Hugenholtz P."/>
            <person name="Kessler A.J."/>
            <person name="Shelley G."/>
            <person name="Waite D.W."/>
            <person name="Cook P.L."/>
            <person name="Greening C."/>
        </authorList>
    </citation>
    <scope>NUCLEOTIDE SEQUENCE [LARGE SCALE GENOMIC DNA]</scope>
    <source>
        <strain evidence="3">SS_bin_28</strain>
    </source>
</reference>